<dbReference type="RefSeq" id="WP_007616879.1">
    <property type="nucleotide sequence ID" value="NZ_BAEO01000010.1"/>
</dbReference>
<dbReference type="OrthoDB" id="7875125at2"/>
<evidence type="ECO:0000313" key="3">
    <source>
        <dbReference type="Proteomes" id="UP000006327"/>
    </source>
</evidence>
<organism evidence="2 3">
    <name type="scientific">Paraglaciecola arctica BSs20135</name>
    <dbReference type="NCBI Taxonomy" id="493475"/>
    <lineage>
        <taxon>Bacteria</taxon>
        <taxon>Pseudomonadati</taxon>
        <taxon>Pseudomonadota</taxon>
        <taxon>Gammaproteobacteria</taxon>
        <taxon>Alteromonadales</taxon>
        <taxon>Alteromonadaceae</taxon>
        <taxon>Paraglaciecola</taxon>
    </lineage>
</organism>
<accession>K6XAW4</accession>
<gene>
    <name evidence="2" type="ORF">GARC_0783</name>
</gene>
<protein>
    <submittedName>
        <fullName evidence="2">Uncharacterized protein</fullName>
    </submittedName>
</protein>
<evidence type="ECO:0000256" key="1">
    <source>
        <dbReference type="SAM" id="Phobius"/>
    </source>
</evidence>
<keyword evidence="3" id="KW-1185">Reference proteome</keyword>
<reference evidence="2 3" key="1">
    <citation type="journal article" date="2017" name="Antonie Van Leeuwenhoek">
        <title>Rhizobium rhizosphaerae sp. nov., a novel species isolated from rice rhizosphere.</title>
        <authorList>
            <person name="Zhao J.J."/>
            <person name="Zhang J."/>
            <person name="Zhang R.J."/>
            <person name="Zhang C.W."/>
            <person name="Yin H.Q."/>
            <person name="Zhang X.X."/>
        </authorList>
    </citation>
    <scope>NUCLEOTIDE SEQUENCE [LARGE SCALE GENOMIC DNA]</scope>
    <source>
        <strain evidence="2 3">BSs20135</strain>
    </source>
</reference>
<dbReference type="EMBL" id="BAEO01000010">
    <property type="protein sequence ID" value="GAC17764.1"/>
    <property type="molecule type" value="Genomic_DNA"/>
</dbReference>
<name>K6XAW4_9ALTE</name>
<feature type="transmembrane region" description="Helical" evidence="1">
    <location>
        <begin position="48"/>
        <end position="67"/>
    </location>
</feature>
<dbReference type="eggNOG" id="ENOG5033FKE">
    <property type="taxonomic scope" value="Bacteria"/>
</dbReference>
<keyword evidence="1" id="KW-0472">Membrane</keyword>
<dbReference type="STRING" id="493475.GARC_0783"/>
<dbReference type="Proteomes" id="UP000006327">
    <property type="component" value="Unassembled WGS sequence"/>
</dbReference>
<feature type="transmembrane region" description="Helical" evidence="1">
    <location>
        <begin position="73"/>
        <end position="94"/>
    </location>
</feature>
<proteinExistence type="predicted"/>
<sequence length="103" mass="11771">MLGSRFIKVITNILTRLSKYCAYSHIYKVLYILIRGGKLSDQTKMGRNIALLGIFCPFFWFALFTGADSSTLVFHASHSSIVFLIGVFIMWLSLKKRITTDEQ</sequence>
<evidence type="ECO:0000313" key="2">
    <source>
        <dbReference type="EMBL" id="GAC17764.1"/>
    </source>
</evidence>
<keyword evidence="1" id="KW-0812">Transmembrane</keyword>
<dbReference type="AlphaFoldDB" id="K6XAW4"/>
<comment type="caution">
    <text evidence="2">The sequence shown here is derived from an EMBL/GenBank/DDBJ whole genome shotgun (WGS) entry which is preliminary data.</text>
</comment>
<keyword evidence="1" id="KW-1133">Transmembrane helix</keyword>